<keyword evidence="3" id="KW-1185">Reference proteome</keyword>
<dbReference type="Proteomes" id="UP000013131">
    <property type="component" value="Unassembled WGS sequence"/>
</dbReference>
<dbReference type="PATRIC" id="fig|1188233.3.peg.393"/>
<proteinExistence type="predicted"/>
<name>N9TR40_9BACT</name>
<sequence length="383" mass="44667">MKKRNKQEIDWIDSIDNDISIEDQLKHKEFAKQSVKDKKIRKILFWTFTSAALTTIIGATIGIQLSKPKNALIYWYDKIEKYAFSSVSNNNKEYPISITLNPNQVIKGKTPESLLEILVSNKNASNIDLIFGDKNNDSYAALSQKDPNKQWNVEFENFIIDTVSKNILYVDLVFKEKGSNEISFVIRNFPIKTELNTEQYNLEKLDDTKKANTKKNENNIINEIKKKMAYSFYTPIDLKGNYPKEKVAVYKNALEKYITNFNTNLKQKEFYQKLDLSWFFSEPFSKSSDELGLMRLYSNASIETSNFFSPLVFSSIELKNFNNQNWKEETRLKIKAKVITLATETKKINKKKIQYGLYIEAKENNENKEIEFDIPLSFLKNPK</sequence>
<dbReference type="eggNOG" id="ENOG5032GTX">
    <property type="taxonomic scope" value="Bacteria"/>
</dbReference>
<evidence type="ECO:0000256" key="1">
    <source>
        <dbReference type="SAM" id="Phobius"/>
    </source>
</evidence>
<keyword evidence="1" id="KW-1133">Transmembrane helix</keyword>
<organism evidence="2 3">
    <name type="scientific">Metamycoplasma auris 15026</name>
    <dbReference type="NCBI Taxonomy" id="1188233"/>
    <lineage>
        <taxon>Bacteria</taxon>
        <taxon>Bacillati</taxon>
        <taxon>Mycoplasmatota</taxon>
        <taxon>Mycoplasmoidales</taxon>
        <taxon>Metamycoplasmataceae</taxon>
        <taxon>Metamycoplasma</taxon>
    </lineage>
</organism>
<gene>
    <name evidence="2" type="ORF">MAU_4080</name>
</gene>
<keyword evidence="1" id="KW-0812">Transmembrane</keyword>
<accession>N9TR40</accession>
<dbReference type="EMBL" id="AORI01000011">
    <property type="protein sequence ID" value="ENY68619.1"/>
    <property type="molecule type" value="Genomic_DNA"/>
</dbReference>
<protein>
    <submittedName>
        <fullName evidence="2">Uncharacterized protein</fullName>
    </submittedName>
</protein>
<reference evidence="2 3" key="1">
    <citation type="journal article" date="2013" name="Genome Announc.">
        <title>Draft Genome Sequences of Mycoplasma auris and Mycoplasma yeatsii, Two Species of the Ear Canal of Caprinae.</title>
        <authorList>
            <person name="Dordet-Frisoni E."/>
            <person name="Baranowski E."/>
            <person name="Barre A."/>
            <person name="Blanchard A."/>
            <person name="Breton M."/>
            <person name="Couture C."/>
            <person name="Dupuy V."/>
            <person name="Gaurivaud P."/>
            <person name="Jacob D."/>
            <person name="Lemaitre C."/>
            <person name="Manso-Silvan L."/>
            <person name="Nikolski M."/>
            <person name="Nouvel L.X."/>
            <person name="Poumarat F."/>
            <person name="Sirand-Pugnet P."/>
            <person name="Thebault P."/>
            <person name="Theil S."/>
            <person name="Thiaucourt F."/>
            <person name="Citti C."/>
            <person name="Tardy F."/>
        </authorList>
    </citation>
    <scope>NUCLEOTIDE SEQUENCE [LARGE SCALE GENOMIC DNA]</scope>
    <source>
        <strain evidence="2 3">15026</strain>
    </source>
</reference>
<dbReference type="RefSeq" id="WP_004424718.1">
    <property type="nucleotide sequence ID" value="NZ_AORI01000011.1"/>
</dbReference>
<keyword evidence="1" id="KW-0472">Membrane</keyword>
<comment type="caution">
    <text evidence="2">The sequence shown here is derived from an EMBL/GenBank/DDBJ whole genome shotgun (WGS) entry which is preliminary data.</text>
</comment>
<feature type="transmembrane region" description="Helical" evidence="1">
    <location>
        <begin position="43"/>
        <end position="63"/>
    </location>
</feature>
<evidence type="ECO:0000313" key="2">
    <source>
        <dbReference type="EMBL" id="ENY68619.1"/>
    </source>
</evidence>
<dbReference type="OrthoDB" id="396203at2"/>
<evidence type="ECO:0000313" key="3">
    <source>
        <dbReference type="Proteomes" id="UP000013131"/>
    </source>
</evidence>
<dbReference type="AlphaFoldDB" id="N9TR40"/>
<dbReference type="STRING" id="1188233.MAU_4080"/>